<name>A0ABS7I6R9_9HYPH</name>
<dbReference type="Proteomes" id="UP000746918">
    <property type="component" value="Unassembled WGS sequence"/>
</dbReference>
<evidence type="ECO:0000313" key="1">
    <source>
        <dbReference type="EMBL" id="MBX4336570.1"/>
    </source>
</evidence>
<proteinExistence type="predicted"/>
<evidence type="ECO:0000313" key="2">
    <source>
        <dbReference type="Proteomes" id="UP000746918"/>
    </source>
</evidence>
<sequence length="76" mass="8387">MSNTLASYFGDGAGYNEKGEWQAPSFKVNTVKENGKSEEKEYKNVAAALTGVGTSFTNIKNEITNQINHLQSMIQR</sequence>
<accession>A0ABS7I6R9</accession>
<reference evidence="1 2" key="1">
    <citation type="submission" date="2021-08" db="EMBL/GenBank/DDBJ databases">
        <title>Bartonella raoulti 094 sp. nov.</title>
        <authorList>
            <person name="Zgheib R."/>
            <person name="Hammoud A."/>
        </authorList>
    </citation>
    <scope>NUCLEOTIDE SEQUENCE [LARGE SCALE GENOMIC DNA]</scope>
    <source>
        <strain evidence="1 2">094</strain>
    </source>
</reference>
<dbReference type="EMBL" id="JAIFRO010000013">
    <property type="protein sequence ID" value="MBX4336570.1"/>
    <property type="molecule type" value="Genomic_DNA"/>
</dbReference>
<gene>
    <name evidence="1" type="ORF">K3248_08230</name>
</gene>
<protein>
    <submittedName>
        <fullName evidence="1">Uncharacterized protein</fullName>
    </submittedName>
</protein>
<comment type="caution">
    <text evidence="1">The sequence shown here is derived from an EMBL/GenBank/DDBJ whole genome shotgun (WGS) entry which is preliminary data.</text>
</comment>
<dbReference type="RefSeq" id="WP_220717857.1">
    <property type="nucleotide sequence ID" value="NZ_JAIFRO010000013.1"/>
</dbReference>
<organism evidence="1 2">
    <name type="scientific">Bartonella raoultii</name>
    <dbReference type="NCBI Taxonomy" id="1457020"/>
    <lineage>
        <taxon>Bacteria</taxon>
        <taxon>Pseudomonadati</taxon>
        <taxon>Pseudomonadota</taxon>
        <taxon>Alphaproteobacteria</taxon>
        <taxon>Hyphomicrobiales</taxon>
        <taxon>Bartonellaceae</taxon>
        <taxon>Bartonella</taxon>
    </lineage>
</organism>
<dbReference type="Gene3D" id="1.20.5.170">
    <property type="match status" value="1"/>
</dbReference>
<keyword evidence="2" id="KW-1185">Reference proteome</keyword>